<evidence type="ECO:0000313" key="7">
    <source>
        <dbReference type="EMBL" id="RIH91969.1"/>
    </source>
</evidence>
<evidence type="ECO:0000256" key="1">
    <source>
        <dbReference type="ARBA" id="ARBA00004141"/>
    </source>
</evidence>
<dbReference type="GO" id="GO:0016020">
    <property type="term" value="C:membrane"/>
    <property type="evidence" value="ECO:0007669"/>
    <property type="project" value="UniProtKB-SubCell"/>
</dbReference>
<evidence type="ECO:0000256" key="2">
    <source>
        <dbReference type="ARBA" id="ARBA00022692"/>
    </source>
</evidence>
<dbReference type="AlphaFoldDB" id="A0A399F9N8"/>
<evidence type="ECO:0000259" key="6">
    <source>
        <dbReference type="Pfam" id="PF04932"/>
    </source>
</evidence>
<sequence>MQRWLALPFALLPLQPAWFGGLAALVGLWALLRGERPLLWKAFLAVGLLGALGQLLTPASIYSPPERPSFLGSPPKTTPPSNLIRPYDLKTLHGWNPKDFDGGQAKPVEQGFWYLPRHNPISGHEQTEFLTDWWYPLKAGQTYTQSFYLRHDGQRANLQITFFTNQGHHPVPTQMEPAAPGVYRVWGSYTAKEGDGSLRAIDFLNQGGDFTYLEVGWPQLEIGSTPTPYQLGPTGLKPLDWRLWWWIGTTLMGFLMVQAGVWIFQQISPTHAALAVLAGLLVHLGYAGWQWLETGPGARVMGLTPQPNFLGHGAVMAAGLIWVLGGRRLGGIALGVAALLLWISGSRTAFWAWLLLGAAWGWSLGRRRWVALGLAGLLGAVALFEPEWLGRFSQALSLDHNAQARLQFWQVALQAFRENPLGGVGFGNFTPYFNLYSPKNTIEYSPPHAHNLLLNLLAEGGALALLGVGVWLAGIVRLIVRTRAWPVLILLGVALVLNSFDFTFFSAWVYYPLLLAVAHAIAGAQDQPGSAKMRR</sequence>
<evidence type="ECO:0000256" key="5">
    <source>
        <dbReference type="SAM" id="Phobius"/>
    </source>
</evidence>
<feature type="transmembrane region" description="Helical" evidence="5">
    <location>
        <begin position="461"/>
        <end position="480"/>
    </location>
</feature>
<protein>
    <submittedName>
        <fullName evidence="7">O-Antigen ligase</fullName>
    </submittedName>
</protein>
<feature type="transmembrane region" description="Helical" evidence="5">
    <location>
        <begin position="487"/>
        <end position="511"/>
    </location>
</feature>
<dbReference type="PANTHER" id="PTHR37422:SF13">
    <property type="entry name" value="LIPOPOLYSACCHARIDE BIOSYNTHESIS PROTEIN PA4999-RELATED"/>
    <property type="match status" value="1"/>
</dbReference>
<organism evidence="7 8">
    <name type="scientific">Meiothermus granaticius NBRC 107808</name>
    <dbReference type="NCBI Taxonomy" id="1227551"/>
    <lineage>
        <taxon>Bacteria</taxon>
        <taxon>Thermotogati</taxon>
        <taxon>Deinococcota</taxon>
        <taxon>Deinococci</taxon>
        <taxon>Thermales</taxon>
        <taxon>Thermaceae</taxon>
        <taxon>Meiothermus</taxon>
    </lineage>
</organism>
<dbReference type="Proteomes" id="UP000266178">
    <property type="component" value="Unassembled WGS sequence"/>
</dbReference>
<keyword evidence="4 5" id="KW-0472">Membrane</keyword>
<keyword evidence="3 5" id="KW-1133">Transmembrane helix</keyword>
<dbReference type="RefSeq" id="WP_119357620.1">
    <property type="nucleotide sequence ID" value="NZ_BJXM01000010.1"/>
</dbReference>
<proteinExistence type="predicted"/>
<feature type="transmembrane region" description="Helical" evidence="5">
    <location>
        <begin position="270"/>
        <end position="289"/>
    </location>
</feature>
<gene>
    <name evidence="7" type="ORF">Mgrana_02150</name>
</gene>
<dbReference type="InterPro" id="IPR051533">
    <property type="entry name" value="WaaL-like"/>
</dbReference>
<keyword evidence="8" id="KW-1185">Reference proteome</keyword>
<comment type="caution">
    <text evidence="7">The sequence shown here is derived from an EMBL/GenBank/DDBJ whole genome shotgun (WGS) entry which is preliminary data.</text>
</comment>
<evidence type="ECO:0000256" key="4">
    <source>
        <dbReference type="ARBA" id="ARBA00023136"/>
    </source>
</evidence>
<feature type="domain" description="O-antigen ligase-related" evidence="6">
    <location>
        <begin position="333"/>
        <end position="467"/>
    </location>
</feature>
<evidence type="ECO:0000313" key="8">
    <source>
        <dbReference type="Proteomes" id="UP000266178"/>
    </source>
</evidence>
<feature type="transmembrane region" description="Helical" evidence="5">
    <location>
        <begin position="331"/>
        <end position="356"/>
    </location>
</feature>
<evidence type="ECO:0000256" key="3">
    <source>
        <dbReference type="ARBA" id="ARBA00022989"/>
    </source>
</evidence>
<feature type="transmembrane region" description="Helical" evidence="5">
    <location>
        <begin position="309"/>
        <end position="325"/>
    </location>
</feature>
<dbReference type="Pfam" id="PF04932">
    <property type="entry name" value="Wzy_C"/>
    <property type="match status" value="1"/>
</dbReference>
<keyword evidence="7" id="KW-0436">Ligase</keyword>
<feature type="transmembrane region" description="Helical" evidence="5">
    <location>
        <begin position="243"/>
        <end position="264"/>
    </location>
</feature>
<feature type="transmembrane region" description="Helical" evidence="5">
    <location>
        <begin position="39"/>
        <end position="57"/>
    </location>
</feature>
<accession>A0A399F9N8</accession>
<dbReference type="GO" id="GO:0016874">
    <property type="term" value="F:ligase activity"/>
    <property type="evidence" value="ECO:0007669"/>
    <property type="project" value="UniProtKB-KW"/>
</dbReference>
<comment type="subcellular location">
    <subcellularLocation>
        <location evidence="1">Membrane</location>
        <topology evidence="1">Multi-pass membrane protein</topology>
    </subcellularLocation>
</comment>
<dbReference type="InterPro" id="IPR007016">
    <property type="entry name" value="O-antigen_ligase-rel_domated"/>
</dbReference>
<dbReference type="PANTHER" id="PTHR37422">
    <property type="entry name" value="TEICHURONIC ACID BIOSYNTHESIS PROTEIN TUAE"/>
    <property type="match status" value="1"/>
</dbReference>
<reference evidence="7 8" key="1">
    <citation type="submission" date="2018-08" db="EMBL/GenBank/DDBJ databases">
        <title>Meiothermus granaticius genome AF-68 sequencing project.</title>
        <authorList>
            <person name="Da Costa M.S."/>
            <person name="Albuquerque L."/>
            <person name="Raposo P."/>
            <person name="Froufe H.J.C."/>
            <person name="Barroso C.S."/>
            <person name="Egas C."/>
        </authorList>
    </citation>
    <scope>NUCLEOTIDE SEQUENCE [LARGE SCALE GENOMIC DNA]</scope>
    <source>
        <strain evidence="7 8">AF-68</strain>
    </source>
</reference>
<keyword evidence="2 5" id="KW-0812">Transmembrane</keyword>
<dbReference type="EMBL" id="QWLB01000028">
    <property type="protein sequence ID" value="RIH91969.1"/>
    <property type="molecule type" value="Genomic_DNA"/>
</dbReference>
<name>A0A399F9N8_9DEIN</name>
<dbReference type="OrthoDB" id="27575at2"/>